<proteinExistence type="predicted"/>
<feature type="compositionally biased region" description="Acidic residues" evidence="1">
    <location>
        <begin position="74"/>
        <end position="89"/>
    </location>
</feature>
<sequence>MSNRRKVGFSSSASEASRRQLMQPVQCWEKVWTLPDNAPPNSTLKVYKWVKTDKMQYFSDDEGETDQPLAPLPDEPEVVDGDDEMEQDDENKSIAPDSVTAPASREVSEPLQPREESKPATPKPHPLSVSFQAPSPSPAPQDDGLDDSLKPAEGVLDGDLTLDMSGIGPDGEPFESAGDISQLQSGDALLGGGPLLDETMADDPFVNGPPA</sequence>
<feature type="region of interest" description="Disordered" evidence="1">
    <location>
        <begin position="1"/>
        <end position="21"/>
    </location>
</feature>
<protein>
    <submittedName>
        <fullName evidence="2">Uncharacterized protein</fullName>
    </submittedName>
</protein>
<dbReference type="STRING" id="650164.K5WBE4"/>
<dbReference type="Proteomes" id="UP000008370">
    <property type="component" value="Unassembled WGS sequence"/>
</dbReference>
<organism evidence="2 3">
    <name type="scientific">Phanerochaete carnosa (strain HHB-10118-sp)</name>
    <name type="common">White-rot fungus</name>
    <name type="synonym">Peniophora carnosa</name>
    <dbReference type="NCBI Taxonomy" id="650164"/>
    <lineage>
        <taxon>Eukaryota</taxon>
        <taxon>Fungi</taxon>
        <taxon>Dikarya</taxon>
        <taxon>Basidiomycota</taxon>
        <taxon>Agaricomycotina</taxon>
        <taxon>Agaricomycetes</taxon>
        <taxon>Polyporales</taxon>
        <taxon>Phanerochaetaceae</taxon>
        <taxon>Phanerochaete</taxon>
    </lineage>
</organism>
<accession>K5WBE4</accession>
<evidence type="ECO:0000313" key="3">
    <source>
        <dbReference type="Proteomes" id="UP000008370"/>
    </source>
</evidence>
<reference evidence="2 3" key="1">
    <citation type="journal article" date="2012" name="BMC Genomics">
        <title>Comparative genomics of the white-rot fungi, Phanerochaete carnosa and P. chrysosporium, to elucidate the genetic basis of the distinct wood types they colonize.</title>
        <authorList>
            <person name="Suzuki H."/>
            <person name="MacDonald J."/>
            <person name="Syed K."/>
            <person name="Salamov A."/>
            <person name="Hori C."/>
            <person name="Aerts A."/>
            <person name="Henrissat B."/>
            <person name="Wiebenga A."/>
            <person name="vanKuyk P.A."/>
            <person name="Barry K."/>
            <person name="Lindquist E."/>
            <person name="LaButti K."/>
            <person name="Lapidus A."/>
            <person name="Lucas S."/>
            <person name="Coutinho P."/>
            <person name="Gong Y."/>
            <person name="Samejima M."/>
            <person name="Mahadevan R."/>
            <person name="Abou-Zaid M."/>
            <person name="de Vries R.P."/>
            <person name="Igarashi K."/>
            <person name="Yadav J.S."/>
            <person name="Grigoriev I.V."/>
            <person name="Master E.R."/>
        </authorList>
    </citation>
    <scope>NUCLEOTIDE SEQUENCE [LARGE SCALE GENOMIC DNA]</scope>
    <source>
        <strain evidence="2 3">HHB-10118-sp</strain>
    </source>
</reference>
<name>K5WBE4_PHACS</name>
<evidence type="ECO:0000313" key="2">
    <source>
        <dbReference type="EMBL" id="EKM61278.1"/>
    </source>
</evidence>
<feature type="region of interest" description="Disordered" evidence="1">
    <location>
        <begin position="58"/>
        <end position="211"/>
    </location>
</feature>
<dbReference type="AlphaFoldDB" id="K5WBE4"/>
<dbReference type="HOGENOM" id="CLU_109884_0_0_1"/>
<dbReference type="EMBL" id="JH930468">
    <property type="protein sequence ID" value="EKM61278.1"/>
    <property type="molecule type" value="Genomic_DNA"/>
</dbReference>
<dbReference type="RefSeq" id="XP_007389589.1">
    <property type="nucleotide sequence ID" value="XM_007389527.1"/>
</dbReference>
<feature type="compositionally biased region" description="Basic and acidic residues" evidence="1">
    <location>
        <begin position="106"/>
        <end position="118"/>
    </location>
</feature>
<dbReference type="InParanoid" id="K5WBE4"/>
<evidence type="ECO:0000256" key="1">
    <source>
        <dbReference type="SAM" id="MobiDB-lite"/>
    </source>
</evidence>
<dbReference type="KEGG" id="pco:PHACADRAFT_24487"/>
<keyword evidence="3" id="KW-1185">Reference proteome</keyword>
<gene>
    <name evidence="2" type="ORF">PHACADRAFT_24487</name>
</gene>
<dbReference type="OrthoDB" id="2595509at2759"/>
<dbReference type="GeneID" id="18913687"/>